<dbReference type="AlphaFoldDB" id="A0A2U1KSG0"/>
<accession>A0A2U1KSG0</accession>
<gene>
    <name evidence="3" type="ORF">CTI12_AA568410</name>
</gene>
<dbReference type="OrthoDB" id="446113at2759"/>
<dbReference type="Pfam" id="PF00076">
    <property type="entry name" value="RRM_1"/>
    <property type="match status" value="1"/>
</dbReference>
<keyword evidence="4" id="KW-1185">Reference proteome</keyword>
<keyword evidence="1" id="KW-0694">RNA-binding</keyword>
<dbReference type="Proteomes" id="UP000245207">
    <property type="component" value="Unassembled WGS sequence"/>
</dbReference>
<name>A0A2U1KSG0_ARTAN</name>
<dbReference type="InterPro" id="IPR000504">
    <property type="entry name" value="RRM_dom"/>
</dbReference>
<dbReference type="InterPro" id="IPR035979">
    <property type="entry name" value="RBD_domain_sf"/>
</dbReference>
<protein>
    <submittedName>
        <fullName evidence="3">RNA-binding protein 47C</fullName>
    </submittedName>
</protein>
<dbReference type="PROSITE" id="PS50102">
    <property type="entry name" value="RRM"/>
    <property type="match status" value="1"/>
</dbReference>
<dbReference type="STRING" id="35608.A0A2U1KSG0"/>
<reference evidence="3 4" key="1">
    <citation type="journal article" date="2018" name="Mol. Plant">
        <title>The genome of Artemisia annua provides insight into the evolution of Asteraceae family and artemisinin biosynthesis.</title>
        <authorList>
            <person name="Shen Q."/>
            <person name="Zhang L."/>
            <person name="Liao Z."/>
            <person name="Wang S."/>
            <person name="Yan T."/>
            <person name="Shi P."/>
            <person name="Liu M."/>
            <person name="Fu X."/>
            <person name="Pan Q."/>
            <person name="Wang Y."/>
            <person name="Lv Z."/>
            <person name="Lu X."/>
            <person name="Zhang F."/>
            <person name="Jiang W."/>
            <person name="Ma Y."/>
            <person name="Chen M."/>
            <person name="Hao X."/>
            <person name="Li L."/>
            <person name="Tang Y."/>
            <person name="Lv G."/>
            <person name="Zhou Y."/>
            <person name="Sun X."/>
            <person name="Brodelius P.E."/>
            <person name="Rose J.K.C."/>
            <person name="Tang K."/>
        </authorList>
    </citation>
    <scope>NUCLEOTIDE SEQUENCE [LARGE SCALE GENOMIC DNA]</scope>
    <source>
        <strain evidence="4">cv. Huhao1</strain>
        <tissue evidence="3">Leaf</tissue>
    </source>
</reference>
<dbReference type="GO" id="GO:0003723">
    <property type="term" value="F:RNA binding"/>
    <property type="evidence" value="ECO:0007669"/>
    <property type="project" value="UniProtKB-UniRule"/>
</dbReference>
<sequence>MVTIHIGNIARKGWSIPEDVLEHFDNNISNIVNLRVKGWSISIYYPQKVLTSVELGVVYCNDPENLEVVQYRYRGQSVSTTKYTAVNFYTKEFEPFVLCVVTWAIWIFVGGLDHTVSDEDLKQPFTQYGEIVSVKILIGKGFGLAQFPAGVMKALPIESIHIKGSDQNGYFQENLDVIGTVVGIGDVVPVNYRKGLQTLQVIIGSSQLKAIQSINQVTEMRQCGEVNQFSGTIYSQPPLLNLVVVELYKKTTDMDLVNESAPRFDQRTCVLEFGRTYCDD</sequence>
<dbReference type="EMBL" id="PKPP01014395">
    <property type="protein sequence ID" value="PWA39698.1"/>
    <property type="molecule type" value="Genomic_DNA"/>
</dbReference>
<evidence type="ECO:0000313" key="3">
    <source>
        <dbReference type="EMBL" id="PWA39698.1"/>
    </source>
</evidence>
<comment type="caution">
    <text evidence="3">The sequence shown here is derived from an EMBL/GenBank/DDBJ whole genome shotgun (WGS) entry which is preliminary data.</text>
</comment>
<dbReference type="SUPFAM" id="SSF54928">
    <property type="entry name" value="RNA-binding domain, RBD"/>
    <property type="match status" value="1"/>
</dbReference>
<proteinExistence type="predicted"/>
<evidence type="ECO:0000256" key="1">
    <source>
        <dbReference type="PROSITE-ProRule" id="PRU00176"/>
    </source>
</evidence>
<evidence type="ECO:0000313" key="4">
    <source>
        <dbReference type="Proteomes" id="UP000245207"/>
    </source>
</evidence>
<dbReference type="Gene3D" id="3.30.70.330">
    <property type="match status" value="1"/>
</dbReference>
<feature type="domain" description="RRM" evidence="2">
    <location>
        <begin position="105"/>
        <end position="147"/>
    </location>
</feature>
<dbReference type="InterPro" id="IPR012677">
    <property type="entry name" value="Nucleotide-bd_a/b_plait_sf"/>
</dbReference>
<evidence type="ECO:0000259" key="2">
    <source>
        <dbReference type="PROSITE" id="PS50102"/>
    </source>
</evidence>
<organism evidence="3 4">
    <name type="scientific">Artemisia annua</name>
    <name type="common">Sweet wormwood</name>
    <dbReference type="NCBI Taxonomy" id="35608"/>
    <lineage>
        <taxon>Eukaryota</taxon>
        <taxon>Viridiplantae</taxon>
        <taxon>Streptophyta</taxon>
        <taxon>Embryophyta</taxon>
        <taxon>Tracheophyta</taxon>
        <taxon>Spermatophyta</taxon>
        <taxon>Magnoliopsida</taxon>
        <taxon>eudicotyledons</taxon>
        <taxon>Gunneridae</taxon>
        <taxon>Pentapetalae</taxon>
        <taxon>asterids</taxon>
        <taxon>campanulids</taxon>
        <taxon>Asterales</taxon>
        <taxon>Asteraceae</taxon>
        <taxon>Asteroideae</taxon>
        <taxon>Anthemideae</taxon>
        <taxon>Artemisiinae</taxon>
        <taxon>Artemisia</taxon>
    </lineage>
</organism>